<dbReference type="RefSeq" id="WP_173078547.1">
    <property type="nucleotide sequence ID" value="NZ_BLPG01000001.1"/>
</dbReference>
<feature type="transmembrane region" description="Helical" evidence="1">
    <location>
        <begin position="47"/>
        <end position="69"/>
    </location>
</feature>
<reference evidence="2 3" key="2">
    <citation type="submission" date="2020-03" db="EMBL/GenBank/DDBJ databases">
        <authorList>
            <person name="Ichikawa N."/>
            <person name="Kimura A."/>
            <person name="Kitahashi Y."/>
            <person name="Uohara A."/>
        </authorList>
    </citation>
    <scope>NUCLEOTIDE SEQUENCE [LARGE SCALE GENOMIC DNA]</scope>
    <source>
        <strain evidence="2 3">NBRC 108638</strain>
    </source>
</reference>
<name>A0A6V8LBQ1_9ACTN</name>
<evidence type="ECO:0000313" key="3">
    <source>
        <dbReference type="Proteomes" id="UP000482960"/>
    </source>
</evidence>
<keyword evidence="1" id="KW-0812">Transmembrane</keyword>
<keyword evidence="1" id="KW-0472">Membrane</keyword>
<reference evidence="2 3" key="1">
    <citation type="submission" date="2020-03" db="EMBL/GenBank/DDBJ databases">
        <title>Whole genome shotgun sequence of Phytohabitans rumicis NBRC 108638.</title>
        <authorList>
            <person name="Komaki H."/>
            <person name="Tamura T."/>
        </authorList>
    </citation>
    <scope>NUCLEOTIDE SEQUENCE [LARGE SCALE GENOMIC DNA]</scope>
    <source>
        <strain evidence="2 3">NBRC 108638</strain>
    </source>
</reference>
<accession>A0A6V8LBQ1</accession>
<organism evidence="2 3">
    <name type="scientific">Phytohabitans rumicis</name>
    <dbReference type="NCBI Taxonomy" id="1076125"/>
    <lineage>
        <taxon>Bacteria</taxon>
        <taxon>Bacillati</taxon>
        <taxon>Actinomycetota</taxon>
        <taxon>Actinomycetes</taxon>
        <taxon>Micromonosporales</taxon>
        <taxon>Micromonosporaceae</taxon>
    </lineage>
</organism>
<feature type="transmembrane region" description="Helical" evidence="1">
    <location>
        <begin position="14"/>
        <end position="35"/>
    </location>
</feature>
<feature type="transmembrane region" description="Helical" evidence="1">
    <location>
        <begin position="75"/>
        <end position="98"/>
    </location>
</feature>
<gene>
    <name evidence="2" type="ORF">Prum_051190</name>
</gene>
<keyword evidence="3" id="KW-1185">Reference proteome</keyword>
<proteinExistence type="predicted"/>
<protein>
    <recommendedName>
        <fullName evidence="4">DUF1449 domain-containing protein</fullName>
    </recommendedName>
</protein>
<dbReference type="EMBL" id="BLPG01000001">
    <property type="protein sequence ID" value="GFJ91477.1"/>
    <property type="molecule type" value="Genomic_DNA"/>
</dbReference>
<dbReference type="AlphaFoldDB" id="A0A6V8LBQ1"/>
<comment type="caution">
    <text evidence="2">The sequence shown here is derived from an EMBL/GenBank/DDBJ whole genome shotgun (WGS) entry which is preliminary data.</text>
</comment>
<sequence length="193" mass="19930">MGGFVDAAFGFPTVLFSFLLVAVVGYWVLVLIGALDIEALEGGFLDGFGLSGVPATVALSIAVAIAWFVSLVGGVLLPSALVLSILVLVVALAVALFATRLLLRPLRPLFSGGPEASRNDFVGSLCVIRTGRVSPDFGQAEVTAADGSSAIIQVRQAGADELGAGSSALIYDYDADGEFFWVTPVALTDRGNH</sequence>
<evidence type="ECO:0008006" key="4">
    <source>
        <dbReference type="Google" id="ProtNLM"/>
    </source>
</evidence>
<dbReference type="Proteomes" id="UP000482960">
    <property type="component" value="Unassembled WGS sequence"/>
</dbReference>
<keyword evidence="1" id="KW-1133">Transmembrane helix</keyword>
<evidence type="ECO:0000256" key="1">
    <source>
        <dbReference type="SAM" id="Phobius"/>
    </source>
</evidence>
<evidence type="ECO:0000313" key="2">
    <source>
        <dbReference type="EMBL" id="GFJ91477.1"/>
    </source>
</evidence>